<dbReference type="EMBL" id="KZ559518">
    <property type="protein sequence ID" value="PLN83508.1"/>
    <property type="molecule type" value="Genomic_DNA"/>
</dbReference>
<evidence type="ECO:0000313" key="3">
    <source>
        <dbReference type="Proteomes" id="UP000235023"/>
    </source>
</evidence>
<organism evidence="2 3">
    <name type="scientific">Aspergillus taichungensis</name>
    <dbReference type="NCBI Taxonomy" id="482145"/>
    <lineage>
        <taxon>Eukaryota</taxon>
        <taxon>Fungi</taxon>
        <taxon>Dikarya</taxon>
        <taxon>Ascomycota</taxon>
        <taxon>Pezizomycotina</taxon>
        <taxon>Eurotiomycetes</taxon>
        <taxon>Eurotiomycetidae</taxon>
        <taxon>Eurotiales</taxon>
        <taxon>Aspergillaceae</taxon>
        <taxon>Aspergillus</taxon>
        <taxon>Aspergillus subgen. Circumdati</taxon>
    </lineage>
</organism>
<gene>
    <name evidence="2" type="ORF">BDW42DRAFT_63773</name>
</gene>
<feature type="chain" id="PRO_5014375034" description="Secreted protein" evidence="1">
    <location>
        <begin position="18"/>
        <end position="128"/>
    </location>
</feature>
<evidence type="ECO:0000313" key="2">
    <source>
        <dbReference type="EMBL" id="PLN83508.1"/>
    </source>
</evidence>
<keyword evidence="1" id="KW-0732">Signal</keyword>
<evidence type="ECO:0000256" key="1">
    <source>
        <dbReference type="SAM" id="SignalP"/>
    </source>
</evidence>
<accession>A0A2J5I148</accession>
<feature type="signal peptide" evidence="1">
    <location>
        <begin position="1"/>
        <end position="17"/>
    </location>
</feature>
<protein>
    <recommendedName>
        <fullName evidence="4">Secreted protein</fullName>
    </recommendedName>
</protein>
<dbReference type="AlphaFoldDB" id="A0A2J5I148"/>
<reference evidence="3" key="1">
    <citation type="submission" date="2017-12" db="EMBL/GenBank/DDBJ databases">
        <authorList>
            <consortium name="DOE Joint Genome Institute"/>
            <person name="Mondo S.J."/>
            <person name="Kjaerbolling I."/>
            <person name="Vesth T.C."/>
            <person name="Frisvad J.C."/>
            <person name="Nybo J.L."/>
            <person name="Theobald S."/>
            <person name="Kuo A."/>
            <person name="Bowyer P."/>
            <person name="Matsuda Y."/>
            <person name="Lyhne E.K."/>
            <person name="Kogle M.E."/>
            <person name="Clum A."/>
            <person name="Lipzen A."/>
            <person name="Salamov A."/>
            <person name="Ngan C.Y."/>
            <person name="Daum C."/>
            <person name="Chiniquy J."/>
            <person name="Barry K."/>
            <person name="LaButti K."/>
            <person name="Haridas S."/>
            <person name="Simmons B.A."/>
            <person name="Magnuson J.K."/>
            <person name="Mortensen U.H."/>
            <person name="Larsen T.O."/>
            <person name="Grigoriev I.V."/>
            <person name="Baker S.E."/>
            <person name="Andersen M.R."/>
            <person name="Nordberg H.P."/>
            <person name="Cantor M.N."/>
            <person name="Hua S.X."/>
        </authorList>
    </citation>
    <scope>NUCLEOTIDE SEQUENCE [LARGE SCALE GENOMIC DNA]</scope>
    <source>
        <strain evidence="3">IBT 19404</strain>
    </source>
</reference>
<dbReference type="Proteomes" id="UP000235023">
    <property type="component" value="Unassembled WGS sequence"/>
</dbReference>
<proteinExistence type="predicted"/>
<keyword evidence="3" id="KW-1185">Reference proteome</keyword>
<sequence length="128" mass="14272">MPRRLSFLLFCPSLGLSALWRRGSPSNLAKGLDAARMDDATVVPWKLYRATAPCRSAARLVWDNIATPTPTRWGGQWAVGGGQWVKYDFIITRAKNERRKSKECSPLQQDCFLRKAVANPPAPQVVST</sequence>
<evidence type="ECO:0008006" key="4">
    <source>
        <dbReference type="Google" id="ProtNLM"/>
    </source>
</evidence>
<name>A0A2J5I148_9EURO</name>